<dbReference type="Proteomes" id="UP000198680">
    <property type="component" value="Unassembled WGS sequence"/>
</dbReference>
<dbReference type="AlphaFoldDB" id="A0A1G9ZRR4"/>
<sequence>MAESPPEDDLVLPPVPLATGGAVQVGGTGRRVSRVELVVSTDDGEELRIPLEHRHGAWWPPAERTSLPAGVYADRVPPADHPPPEG</sequence>
<evidence type="ECO:0000313" key="3">
    <source>
        <dbReference type="Proteomes" id="UP000198680"/>
    </source>
</evidence>
<feature type="region of interest" description="Disordered" evidence="1">
    <location>
        <begin position="59"/>
        <end position="86"/>
    </location>
</feature>
<dbReference type="STRING" id="1137991.SAMN05660642_04407"/>
<dbReference type="RefSeq" id="WP_091223400.1">
    <property type="nucleotide sequence ID" value="NZ_FNHE01000014.1"/>
</dbReference>
<proteinExistence type="predicted"/>
<accession>A0A1G9ZRR4</accession>
<evidence type="ECO:0000256" key="1">
    <source>
        <dbReference type="SAM" id="MobiDB-lite"/>
    </source>
</evidence>
<name>A0A1G9ZRR4_9ACTN</name>
<protein>
    <submittedName>
        <fullName evidence="2">Uncharacterized protein</fullName>
    </submittedName>
</protein>
<keyword evidence="3" id="KW-1185">Reference proteome</keyword>
<dbReference type="OrthoDB" id="5193776at2"/>
<organism evidence="2 3">
    <name type="scientific">Geodermatophilus siccatus</name>
    <dbReference type="NCBI Taxonomy" id="1137991"/>
    <lineage>
        <taxon>Bacteria</taxon>
        <taxon>Bacillati</taxon>
        <taxon>Actinomycetota</taxon>
        <taxon>Actinomycetes</taxon>
        <taxon>Geodermatophilales</taxon>
        <taxon>Geodermatophilaceae</taxon>
        <taxon>Geodermatophilus</taxon>
    </lineage>
</organism>
<gene>
    <name evidence="2" type="ORF">SAMN05660642_04407</name>
</gene>
<dbReference type="EMBL" id="FNHE01000014">
    <property type="protein sequence ID" value="SDN24089.1"/>
    <property type="molecule type" value="Genomic_DNA"/>
</dbReference>
<reference evidence="3" key="1">
    <citation type="submission" date="2016-10" db="EMBL/GenBank/DDBJ databases">
        <authorList>
            <person name="Varghese N."/>
            <person name="Submissions S."/>
        </authorList>
    </citation>
    <scope>NUCLEOTIDE SEQUENCE [LARGE SCALE GENOMIC DNA]</scope>
    <source>
        <strain evidence="3">DSM 45419</strain>
    </source>
</reference>
<evidence type="ECO:0000313" key="2">
    <source>
        <dbReference type="EMBL" id="SDN24089.1"/>
    </source>
</evidence>